<keyword evidence="7 19" id="KW-0812">Transmembrane</keyword>
<keyword evidence="14 19" id="KW-0472">Membrane</keyword>
<evidence type="ECO:0000256" key="12">
    <source>
        <dbReference type="ARBA" id="ARBA00022840"/>
    </source>
</evidence>
<feature type="domain" description="Protein kinase" evidence="20">
    <location>
        <begin position="274"/>
        <end position="572"/>
    </location>
</feature>
<accession>A0A4Y7KVR7</accession>
<dbReference type="PANTHER" id="PTHR48005">
    <property type="entry name" value="LEUCINE RICH REPEAT KINASE 2"/>
    <property type="match status" value="1"/>
</dbReference>
<dbReference type="SUPFAM" id="SSF56112">
    <property type="entry name" value="Protein kinase-like (PK-like)"/>
    <property type="match status" value="1"/>
</dbReference>
<evidence type="ECO:0000256" key="13">
    <source>
        <dbReference type="ARBA" id="ARBA00022989"/>
    </source>
</evidence>
<dbReference type="InterPro" id="IPR008266">
    <property type="entry name" value="Tyr_kinase_AS"/>
</dbReference>
<dbReference type="Gramene" id="RZC76268">
    <property type="protein sequence ID" value="RZC76268"/>
    <property type="gene ID" value="C5167_000382"/>
</dbReference>
<keyword evidence="9" id="KW-0677">Repeat</keyword>
<dbReference type="InterPro" id="IPR051420">
    <property type="entry name" value="Ser_Thr_Kinases_DiverseReg"/>
</dbReference>
<evidence type="ECO:0000313" key="22">
    <source>
        <dbReference type="Proteomes" id="UP000316621"/>
    </source>
</evidence>
<evidence type="ECO:0000256" key="11">
    <source>
        <dbReference type="ARBA" id="ARBA00022777"/>
    </source>
</evidence>
<evidence type="ECO:0000313" key="21">
    <source>
        <dbReference type="EMBL" id="RZC76268.1"/>
    </source>
</evidence>
<name>A0A4Y7KVR7_PAPSO</name>
<dbReference type="InterPro" id="IPR001611">
    <property type="entry name" value="Leu-rich_rpt"/>
</dbReference>
<dbReference type="AlphaFoldDB" id="A0A4Y7KVR7"/>
<keyword evidence="6" id="KW-0808">Transferase</keyword>
<dbReference type="SUPFAM" id="SSF52058">
    <property type="entry name" value="L domain-like"/>
    <property type="match status" value="1"/>
</dbReference>
<evidence type="ECO:0000256" key="6">
    <source>
        <dbReference type="ARBA" id="ARBA00022679"/>
    </source>
</evidence>
<evidence type="ECO:0000256" key="4">
    <source>
        <dbReference type="ARBA" id="ARBA00022553"/>
    </source>
</evidence>
<dbReference type="PROSITE" id="PS50011">
    <property type="entry name" value="PROTEIN_KINASE_DOM"/>
    <property type="match status" value="1"/>
</dbReference>
<evidence type="ECO:0000256" key="2">
    <source>
        <dbReference type="ARBA" id="ARBA00012513"/>
    </source>
</evidence>
<keyword evidence="5" id="KW-0433">Leucine-rich repeat</keyword>
<keyword evidence="11" id="KW-0418">Kinase</keyword>
<dbReference type="OMA" id="CISSHAP"/>
<evidence type="ECO:0000256" key="18">
    <source>
        <dbReference type="ARBA" id="ARBA00048679"/>
    </source>
</evidence>
<keyword evidence="10" id="KW-0547">Nucleotide-binding</keyword>
<evidence type="ECO:0000256" key="3">
    <source>
        <dbReference type="ARBA" id="ARBA00022527"/>
    </source>
</evidence>
<sequence>MGKKCWRQKPESLGGWVALECGMNLGADSSNRGANSSNRGEQCNLPIKVEDRKVISHNPPEAVRSFHVTNISLANKRCRWHGITCNNQGSVAELNVSGLGLQDIGRLKSLAVLQLYNNQITGSIPASVGKLRNLVALSLFANELTGPILPTGLFNNLTLLEALYLDQNKFSGYLPDVCPSGTFESFQANDNHFTGPIPRSLRNCTSLIYLGLMLSLTTINISYNELSGPLPNIKAFEDAPIDALKNNKDLCGNNSIGLKPCNSLVESGRKEDKFKRLLVILLPSIGSLFLLLFILFSVLYLLRKRSMRNGAPTSQATTINTGRNLFSIWNYDGKIVYEDIIEATENFDAKYCIGTGGYWSVYKAELSTGQVVAVKKLHSPDEDSEISDLKSFESEVHALTEIRHRNIVKLFVHRDISSNNILLDSDYEARVSDFGTARILKPDSSNWTALAGTYGYVAPELAYTMKVTEKCDVYSFGVIILEVLMGRHPSEIITLLSQHVLSASSSNKVLQNIRLGDILDKSIGAPPDVFQNEIMCIVKVGFTCLRGDPLTRPTMEKVSAQLSSSAQSNPSLPKSFETITLADLLIS</sequence>
<evidence type="ECO:0000256" key="17">
    <source>
        <dbReference type="ARBA" id="ARBA00047899"/>
    </source>
</evidence>
<protein>
    <recommendedName>
        <fullName evidence="2">non-specific serine/threonine protein kinase</fullName>
        <ecNumber evidence="2">2.7.11.1</ecNumber>
    </recommendedName>
</protein>
<dbReference type="InterPro" id="IPR032675">
    <property type="entry name" value="LRR_dom_sf"/>
</dbReference>
<dbReference type="PANTHER" id="PTHR48005:SF70">
    <property type="entry name" value="MDIS1-INTERACTING RECEPTOR LIKE KINASE 2-LIKE"/>
    <property type="match status" value="1"/>
</dbReference>
<dbReference type="GO" id="GO:0005524">
    <property type="term" value="F:ATP binding"/>
    <property type="evidence" value="ECO:0007669"/>
    <property type="project" value="UniProtKB-KW"/>
</dbReference>
<dbReference type="GO" id="GO:0004674">
    <property type="term" value="F:protein serine/threonine kinase activity"/>
    <property type="evidence" value="ECO:0007669"/>
    <property type="project" value="UniProtKB-KW"/>
</dbReference>
<reference evidence="21 22" key="1">
    <citation type="journal article" date="2018" name="Science">
        <title>The opium poppy genome and morphinan production.</title>
        <authorList>
            <person name="Guo L."/>
            <person name="Winzer T."/>
            <person name="Yang X."/>
            <person name="Li Y."/>
            <person name="Ning Z."/>
            <person name="He Z."/>
            <person name="Teodor R."/>
            <person name="Lu Y."/>
            <person name="Bowser T.A."/>
            <person name="Graham I.A."/>
            <person name="Ye K."/>
        </authorList>
    </citation>
    <scope>NUCLEOTIDE SEQUENCE [LARGE SCALE GENOMIC DNA]</scope>
    <source>
        <strain evidence="22">cv. HN1</strain>
        <tissue evidence="21">Leaves</tissue>
    </source>
</reference>
<dbReference type="InterPro" id="IPR000719">
    <property type="entry name" value="Prot_kinase_dom"/>
</dbReference>
<dbReference type="Gene3D" id="3.30.200.20">
    <property type="entry name" value="Phosphorylase Kinase, domain 1"/>
    <property type="match status" value="1"/>
</dbReference>
<evidence type="ECO:0000256" key="1">
    <source>
        <dbReference type="ARBA" id="ARBA00004479"/>
    </source>
</evidence>
<keyword evidence="3" id="KW-0723">Serine/threonine-protein kinase</keyword>
<evidence type="ECO:0000256" key="10">
    <source>
        <dbReference type="ARBA" id="ARBA00022741"/>
    </source>
</evidence>
<dbReference type="InterPro" id="IPR011009">
    <property type="entry name" value="Kinase-like_dom_sf"/>
</dbReference>
<dbReference type="FunFam" id="3.30.200.20:FF:000309">
    <property type="entry name" value="Leucine-rich repeat receptor protein kinase MSP1"/>
    <property type="match status" value="1"/>
</dbReference>
<keyword evidence="13 19" id="KW-1133">Transmembrane helix</keyword>
<keyword evidence="16" id="KW-0325">Glycoprotein</keyword>
<feature type="transmembrane region" description="Helical" evidence="19">
    <location>
        <begin position="277"/>
        <end position="302"/>
    </location>
</feature>
<evidence type="ECO:0000256" key="19">
    <source>
        <dbReference type="SAM" id="Phobius"/>
    </source>
</evidence>
<dbReference type="Pfam" id="PF00069">
    <property type="entry name" value="Pkinase"/>
    <property type="match status" value="1"/>
</dbReference>
<dbReference type="Gene3D" id="3.80.10.10">
    <property type="entry name" value="Ribonuclease Inhibitor"/>
    <property type="match status" value="1"/>
</dbReference>
<dbReference type="Pfam" id="PF00560">
    <property type="entry name" value="LRR_1"/>
    <property type="match status" value="1"/>
</dbReference>
<organism evidence="21 22">
    <name type="scientific">Papaver somniferum</name>
    <name type="common">Opium poppy</name>
    <dbReference type="NCBI Taxonomy" id="3469"/>
    <lineage>
        <taxon>Eukaryota</taxon>
        <taxon>Viridiplantae</taxon>
        <taxon>Streptophyta</taxon>
        <taxon>Embryophyta</taxon>
        <taxon>Tracheophyta</taxon>
        <taxon>Spermatophyta</taxon>
        <taxon>Magnoliopsida</taxon>
        <taxon>Ranunculales</taxon>
        <taxon>Papaveraceae</taxon>
        <taxon>Papaveroideae</taxon>
        <taxon>Papaver</taxon>
    </lineage>
</organism>
<evidence type="ECO:0000256" key="5">
    <source>
        <dbReference type="ARBA" id="ARBA00022614"/>
    </source>
</evidence>
<comment type="catalytic activity">
    <reaction evidence="17">
        <text>L-threonyl-[protein] + ATP = O-phospho-L-threonyl-[protein] + ADP + H(+)</text>
        <dbReference type="Rhea" id="RHEA:46608"/>
        <dbReference type="Rhea" id="RHEA-COMP:11060"/>
        <dbReference type="Rhea" id="RHEA-COMP:11605"/>
        <dbReference type="ChEBI" id="CHEBI:15378"/>
        <dbReference type="ChEBI" id="CHEBI:30013"/>
        <dbReference type="ChEBI" id="CHEBI:30616"/>
        <dbReference type="ChEBI" id="CHEBI:61977"/>
        <dbReference type="ChEBI" id="CHEBI:456216"/>
        <dbReference type="EC" id="2.7.11.1"/>
    </reaction>
</comment>
<dbReference type="Gene3D" id="1.10.510.10">
    <property type="entry name" value="Transferase(Phosphotransferase) domain 1"/>
    <property type="match status" value="1"/>
</dbReference>
<dbReference type="PROSITE" id="PS00109">
    <property type="entry name" value="PROTEIN_KINASE_TYR"/>
    <property type="match status" value="1"/>
</dbReference>
<evidence type="ECO:0000256" key="7">
    <source>
        <dbReference type="ARBA" id="ARBA00022692"/>
    </source>
</evidence>
<keyword evidence="8" id="KW-0732">Signal</keyword>
<keyword evidence="4" id="KW-0597">Phosphoprotein</keyword>
<keyword evidence="15" id="KW-0675">Receptor</keyword>
<comment type="catalytic activity">
    <reaction evidence="18">
        <text>L-seryl-[protein] + ATP = O-phospho-L-seryl-[protein] + ADP + H(+)</text>
        <dbReference type="Rhea" id="RHEA:17989"/>
        <dbReference type="Rhea" id="RHEA-COMP:9863"/>
        <dbReference type="Rhea" id="RHEA-COMP:11604"/>
        <dbReference type="ChEBI" id="CHEBI:15378"/>
        <dbReference type="ChEBI" id="CHEBI:29999"/>
        <dbReference type="ChEBI" id="CHEBI:30616"/>
        <dbReference type="ChEBI" id="CHEBI:83421"/>
        <dbReference type="ChEBI" id="CHEBI:456216"/>
        <dbReference type="EC" id="2.7.11.1"/>
    </reaction>
</comment>
<evidence type="ECO:0000256" key="15">
    <source>
        <dbReference type="ARBA" id="ARBA00023170"/>
    </source>
</evidence>
<evidence type="ECO:0000256" key="9">
    <source>
        <dbReference type="ARBA" id="ARBA00022737"/>
    </source>
</evidence>
<evidence type="ECO:0000259" key="20">
    <source>
        <dbReference type="PROSITE" id="PS50011"/>
    </source>
</evidence>
<dbReference type="EC" id="2.7.11.1" evidence="2"/>
<dbReference type="EMBL" id="CM010723">
    <property type="protein sequence ID" value="RZC76268.1"/>
    <property type="molecule type" value="Genomic_DNA"/>
</dbReference>
<keyword evidence="22" id="KW-1185">Reference proteome</keyword>
<keyword evidence="12" id="KW-0067">ATP-binding</keyword>
<comment type="subcellular location">
    <subcellularLocation>
        <location evidence="1">Membrane</location>
        <topology evidence="1">Single-pass type I membrane protein</topology>
    </subcellularLocation>
</comment>
<evidence type="ECO:0000256" key="14">
    <source>
        <dbReference type="ARBA" id="ARBA00023136"/>
    </source>
</evidence>
<gene>
    <name evidence="21" type="ORF">C5167_000382</name>
</gene>
<dbReference type="GO" id="GO:0016020">
    <property type="term" value="C:membrane"/>
    <property type="evidence" value="ECO:0007669"/>
    <property type="project" value="UniProtKB-SubCell"/>
</dbReference>
<evidence type="ECO:0000256" key="16">
    <source>
        <dbReference type="ARBA" id="ARBA00023180"/>
    </source>
</evidence>
<dbReference type="Proteomes" id="UP000316621">
    <property type="component" value="Chromosome 9"/>
</dbReference>
<evidence type="ECO:0000256" key="8">
    <source>
        <dbReference type="ARBA" id="ARBA00022729"/>
    </source>
</evidence>
<proteinExistence type="predicted"/>